<evidence type="ECO:0008006" key="3">
    <source>
        <dbReference type="Google" id="ProtNLM"/>
    </source>
</evidence>
<protein>
    <recommendedName>
        <fullName evidence="3">Sulfotransferase family protein</fullName>
    </recommendedName>
</protein>
<comment type="caution">
    <text evidence="1">The sequence shown here is derived from an EMBL/GenBank/DDBJ whole genome shotgun (WGS) entry which is preliminary data.</text>
</comment>
<dbReference type="InterPro" id="IPR005331">
    <property type="entry name" value="Sulfotransferase"/>
</dbReference>
<gene>
    <name evidence="1" type="ORF">CF392_15880</name>
</gene>
<dbReference type="Pfam" id="PF03567">
    <property type="entry name" value="Sulfotransfer_2"/>
    <property type="match status" value="1"/>
</dbReference>
<dbReference type="EMBL" id="NMPM01000150">
    <property type="protein sequence ID" value="PAV24509.1"/>
    <property type="molecule type" value="Genomic_DNA"/>
</dbReference>
<dbReference type="Gene3D" id="3.40.50.300">
    <property type="entry name" value="P-loop containing nucleotide triphosphate hydrolases"/>
    <property type="match status" value="1"/>
</dbReference>
<organism evidence="1 2">
    <name type="scientific">Tamilnaduibacter salinus</name>
    <dbReference type="NCBI Taxonomy" id="1484056"/>
    <lineage>
        <taxon>Bacteria</taxon>
        <taxon>Pseudomonadati</taxon>
        <taxon>Pseudomonadota</taxon>
        <taxon>Gammaproteobacteria</taxon>
        <taxon>Pseudomonadales</taxon>
        <taxon>Marinobacteraceae</taxon>
        <taxon>Tamilnaduibacter</taxon>
    </lineage>
</organism>
<evidence type="ECO:0000313" key="1">
    <source>
        <dbReference type="EMBL" id="PAV24509.1"/>
    </source>
</evidence>
<evidence type="ECO:0000313" key="2">
    <source>
        <dbReference type="Proteomes" id="UP000218332"/>
    </source>
</evidence>
<name>A0A2A2HYZ0_9GAMM</name>
<proteinExistence type="predicted"/>
<dbReference type="InterPro" id="IPR027417">
    <property type="entry name" value="P-loop_NTPase"/>
</dbReference>
<reference evidence="1 2" key="1">
    <citation type="submission" date="2017-07" db="EMBL/GenBank/DDBJ databases">
        <title>Tamlnaduibacter salinus (Mi-7) genome sequencing.</title>
        <authorList>
            <person name="Verma A."/>
            <person name="Krishnamurthi S."/>
        </authorList>
    </citation>
    <scope>NUCLEOTIDE SEQUENCE [LARGE SCALE GENOMIC DNA]</scope>
    <source>
        <strain evidence="1 2">Mi-7</strain>
    </source>
</reference>
<dbReference type="Proteomes" id="UP000218332">
    <property type="component" value="Unassembled WGS sequence"/>
</dbReference>
<dbReference type="SUPFAM" id="SSF52540">
    <property type="entry name" value="P-loop containing nucleoside triphosphate hydrolases"/>
    <property type="match status" value="1"/>
</dbReference>
<keyword evidence="2" id="KW-1185">Reference proteome</keyword>
<sequence>MKGGFCKGDLVYTIFPKNAQQKLNIVGDRTIMKNNKLDQAILERYGLLPRFFPPHFNIKASNLMRRQRTIHKEFYEKKMIYIHIPKVAGSSIGEAILGHDKVGHYPARYIRDIDNRFFDEAYKFTFVRNPWDRLYSAFSFLKNGGKGTWDSDWTQKYRVDLMDFEEFVIDFINESTVYSIIHLVPQIDFVLDKHGNSLMDYIGYFEELEEGMSVVSESTGFNFKVPRANVNEKVGYRDVYSKKMIDKVARVYQEDLNYLRYDFA</sequence>
<accession>A0A2A2HYZ0</accession>
<dbReference type="AlphaFoldDB" id="A0A2A2HYZ0"/>
<dbReference type="GO" id="GO:0008146">
    <property type="term" value="F:sulfotransferase activity"/>
    <property type="evidence" value="ECO:0007669"/>
    <property type="project" value="InterPro"/>
</dbReference>
<dbReference type="GO" id="GO:0016020">
    <property type="term" value="C:membrane"/>
    <property type="evidence" value="ECO:0007669"/>
    <property type="project" value="InterPro"/>
</dbReference>